<dbReference type="PROSITE" id="PS51677">
    <property type="entry name" value="NODB"/>
    <property type="match status" value="1"/>
</dbReference>
<keyword evidence="1" id="KW-0472">Membrane</keyword>
<dbReference type="OrthoDB" id="258610at2"/>
<sequence length="279" mass="32301">MNKYEYRIKKNKIIRRRNKILTAAFTLMVFSWGFYIGNKLASQKNTEQNAVVAQTEDQNALKKRFTTFQPPGEYKPWEFKREDGRKVAYLTFDDGPSINNTPEVLRILKENDIKATFFLIGQNAEKYRELVKREVKEGHVVGNHTYSHRLRYREDPSVFVEDVNKCDLVLKSILGQDYNLKLLRFPGGSFTTAHLNMQPFKDAITKEGYHFVNWNDMTGDANGNNLPVDILMNNLKKYTTDNTVVILMHDAPAKTTTVEALPEVIQYLKSNGYIFETLN</sequence>
<gene>
    <name evidence="3" type="ORF">BS101_06475</name>
</gene>
<accession>A0A1L5FDX2</accession>
<dbReference type="GO" id="GO:0005975">
    <property type="term" value="P:carbohydrate metabolic process"/>
    <property type="evidence" value="ECO:0007669"/>
    <property type="project" value="InterPro"/>
</dbReference>
<organism evidence="3 4">
    <name type="scientific">Clostridium kluyveri</name>
    <dbReference type="NCBI Taxonomy" id="1534"/>
    <lineage>
        <taxon>Bacteria</taxon>
        <taxon>Bacillati</taxon>
        <taxon>Bacillota</taxon>
        <taxon>Clostridia</taxon>
        <taxon>Eubacteriales</taxon>
        <taxon>Clostridiaceae</taxon>
        <taxon>Clostridium</taxon>
    </lineage>
</organism>
<dbReference type="Proteomes" id="UP000184604">
    <property type="component" value="Chromosome"/>
</dbReference>
<dbReference type="EMBL" id="CP018335">
    <property type="protein sequence ID" value="APM41209.1"/>
    <property type="molecule type" value="Genomic_DNA"/>
</dbReference>
<dbReference type="SUPFAM" id="SSF88713">
    <property type="entry name" value="Glycoside hydrolase/deacetylase"/>
    <property type="match status" value="1"/>
</dbReference>
<dbReference type="AlphaFoldDB" id="A0A1L5FDX2"/>
<dbReference type="Gene3D" id="3.20.20.370">
    <property type="entry name" value="Glycoside hydrolase/deacetylase"/>
    <property type="match status" value="1"/>
</dbReference>
<proteinExistence type="predicted"/>
<dbReference type="InterPro" id="IPR011330">
    <property type="entry name" value="Glyco_hydro/deAcase_b/a-brl"/>
</dbReference>
<feature type="domain" description="NodB homology" evidence="2">
    <location>
        <begin position="86"/>
        <end position="276"/>
    </location>
</feature>
<name>A0A1L5FDX2_CLOKL</name>
<dbReference type="InterPro" id="IPR002509">
    <property type="entry name" value="NODB_dom"/>
</dbReference>
<reference evidence="3 4" key="1">
    <citation type="submission" date="2016-12" db="EMBL/GenBank/DDBJ databases">
        <title>Complete genome sequence of Clostridium kluyveri JZZ isolated from the pit mud of a Chinese flavor liquor-making factory.</title>
        <authorList>
            <person name="Wang Y."/>
        </authorList>
    </citation>
    <scope>NUCLEOTIDE SEQUENCE [LARGE SCALE GENOMIC DNA]</scope>
    <source>
        <strain evidence="3 4">JZZ</strain>
    </source>
</reference>
<evidence type="ECO:0000256" key="1">
    <source>
        <dbReference type="SAM" id="Phobius"/>
    </source>
</evidence>
<dbReference type="GO" id="GO:0016810">
    <property type="term" value="F:hydrolase activity, acting on carbon-nitrogen (but not peptide) bonds"/>
    <property type="evidence" value="ECO:0007669"/>
    <property type="project" value="InterPro"/>
</dbReference>
<evidence type="ECO:0000313" key="4">
    <source>
        <dbReference type="Proteomes" id="UP000184604"/>
    </source>
</evidence>
<feature type="transmembrane region" description="Helical" evidence="1">
    <location>
        <begin position="20"/>
        <end position="37"/>
    </location>
</feature>
<keyword evidence="1" id="KW-1133">Transmembrane helix</keyword>
<dbReference type="PANTHER" id="PTHR10587">
    <property type="entry name" value="GLYCOSYL TRANSFERASE-RELATED"/>
    <property type="match status" value="1"/>
</dbReference>
<dbReference type="Pfam" id="PF01522">
    <property type="entry name" value="Polysacc_deac_1"/>
    <property type="match status" value="1"/>
</dbReference>
<dbReference type="CDD" id="cd10944">
    <property type="entry name" value="CE4_SmPgdA_like"/>
    <property type="match status" value="1"/>
</dbReference>
<keyword evidence="1" id="KW-0812">Transmembrane</keyword>
<protein>
    <submittedName>
        <fullName evidence="3">Polysaccharide deacetylase</fullName>
    </submittedName>
</protein>
<dbReference type="InterPro" id="IPR050248">
    <property type="entry name" value="Polysacc_deacetylase_ArnD"/>
</dbReference>
<dbReference type="RefSeq" id="WP_073541163.1">
    <property type="nucleotide sequence ID" value="NZ_CP018335.1"/>
</dbReference>
<evidence type="ECO:0000313" key="3">
    <source>
        <dbReference type="EMBL" id="APM41209.1"/>
    </source>
</evidence>
<evidence type="ECO:0000259" key="2">
    <source>
        <dbReference type="PROSITE" id="PS51677"/>
    </source>
</evidence>
<dbReference type="PANTHER" id="PTHR10587:SF125">
    <property type="entry name" value="POLYSACCHARIDE DEACETYLASE YHEN-RELATED"/>
    <property type="match status" value="1"/>
</dbReference>